<gene>
    <name evidence="15" type="primary">mprB</name>
    <name evidence="15" type="ORF">FEAC_11730</name>
</gene>
<keyword evidence="12" id="KW-0732">Signal</keyword>
<dbReference type="SUPFAM" id="SSF55874">
    <property type="entry name" value="ATPase domain of HSP90 chaperone/DNA topoisomerase II/histidine kinase"/>
    <property type="match status" value="1"/>
</dbReference>
<dbReference type="PROSITE" id="PS50109">
    <property type="entry name" value="HIS_KIN"/>
    <property type="match status" value="1"/>
</dbReference>
<evidence type="ECO:0000256" key="2">
    <source>
        <dbReference type="ARBA" id="ARBA00004236"/>
    </source>
</evidence>
<keyword evidence="7 15" id="KW-0418">Kinase</keyword>
<dbReference type="SMART" id="SM00388">
    <property type="entry name" value="HisKA"/>
    <property type="match status" value="1"/>
</dbReference>
<keyword evidence="5 15" id="KW-0808">Transferase</keyword>
<dbReference type="Gene3D" id="3.30.565.10">
    <property type="entry name" value="Histidine kinase-like ATPase, C-terminal domain"/>
    <property type="match status" value="1"/>
</dbReference>
<feature type="domain" description="HAMP" evidence="14">
    <location>
        <begin position="186"/>
        <end position="239"/>
    </location>
</feature>
<feature type="transmembrane region" description="Helical" evidence="11">
    <location>
        <begin position="166"/>
        <end position="188"/>
    </location>
</feature>
<comment type="caution">
    <text evidence="15">The sequence shown here is derived from an EMBL/GenBank/DDBJ whole genome shotgun (WGS) entry which is preliminary data.</text>
</comment>
<dbReference type="Pfam" id="PF02518">
    <property type="entry name" value="HATPase_c"/>
    <property type="match status" value="1"/>
</dbReference>
<dbReference type="InterPro" id="IPR050428">
    <property type="entry name" value="TCS_sensor_his_kinase"/>
</dbReference>
<evidence type="ECO:0000256" key="6">
    <source>
        <dbReference type="ARBA" id="ARBA00022692"/>
    </source>
</evidence>
<evidence type="ECO:0000313" key="15">
    <source>
        <dbReference type="EMBL" id="KJE77047.1"/>
    </source>
</evidence>
<organism evidence="15 16">
    <name type="scientific">Ferrimicrobium acidiphilum DSM 19497</name>
    <dbReference type="NCBI Taxonomy" id="1121877"/>
    <lineage>
        <taxon>Bacteria</taxon>
        <taxon>Bacillati</taxon>
        <taxon>Actinomycetota</taxon>
        <taxon>Acidimicrobiia</taxon>
        <taxon>Acidimicrobiales</taxon>
        <taxon>Acidimicrobiaceae</taxon>
        <taxon>Ferrimicrobium</taxon>
    </lineage>
</organism>
<feature type="signal peptide" evidence="12">
    <location>
        <begin position="1"/>
        <end position="23"/>
    </location>
</feature>
<dbReference type="CDD" id="cd06225">
    <property type="entry name" value="HAMP"/>
    <property type="match status" value="1"/>
</dbReference>
<dbReference type="GO" id="GO:0005886">
    <property type="term" value="C:plasma membrane"/>
    <property type="evidence" value="ECO:0007669"/>
    <property type="project" value="UniProtKB-SubCell"/>
</dbReference>
<evidence type="ECO:0000256" key="8">
    <source>
        <dbReference type="ARBA" id="ARBA00022989"/>
    </source>
</evidence>
<evidence type="ECO:0000256" key="5">
    <source>
        <dbReference type="ARBA" id="ARBA00022679"/>
    </source>
</evidence>
<dbReference type="GeneID" id="78372405"/>
<reference evidence="15 16" key="1">
    <citation type="submission" date="2015-01" db="EMBL/GenBank/DDBJ databases">
        <title>Draft genome of the acidophilic iron oxidizer Ferrimicrobium acidiphilum strain T23.</title>
        <authorList>
            <person name="Poehlein A."/>
            <person name="Eisen S."/>
            <person name="Schloemann M."/>
            <person name="Johnson B.D."/>
            <person name="Daniel R."/>
            <person name="Muehling M."/>
        </authorList>
    </citation>
    <scope>NUCLEOTIDE SEQUENCE [LARGE SCALE GENOMIC DNA]</scope>
    <source>
        <strain evidence="15 16">T23</strain>
    </source>
</reference>
<protein>
    <recommendedName>
        <fullName evidence="3">histidine kinase</fullName>
        <ecNumber evidence="3">2.7.13.3</ecNumber>
    </recommendedName>
</protein>
<dbReference type="PANTHER" id="PTHR45436">
    <property type="entry name" value="SENSOR HISTIDINE KINASE YKOH"/>
    <property type="match status" value="1"/>
</dbReference>
<keyword evidence="10 11" id="KW-0472">Membrane</keyword>
<comment type="catalytic activity">
    <reaction evidence="1">
        <text>ATP + protein L-histidine = ADP + protein N-phospho-L-histidine.</text>
        <dbReference type="EC" id="2.7.13.3"/>
    </reaction>
</comment>
<evidence type="ECO:0000256" key="9">
    <source>
        <dbReference type="ARBA" id="ARBA00023012"/>
    </source>
</evidence>
<dbReference type="InterPro" id="IPR036097">
    <property type="entry name" value="HisK_dim/P_sf"/>
</dbReference>
<dbReference type="Proteomes" id="UP000032336">
    <property type="component" value="Unassembled WGS sequence"/>
</dbReference>
<keyword evidence="16" id="KW-1185">Reference proteome</keyword>
<dbReference type="PROSITE" id="PS50885">
    <property type="entry name" value="HAMP"/>
    <property type="match status" value="1"/>
</dbReference>
<feature type="domain" description="Histidine kinase" evidence="13">
    <location>
        <begin position="247"/>
        <end position="455"/>
    </location>
</feature>
<dbReference type="RefSeq" id="WP_035388962.1">
    <property type="nucleotide sequence ID" value="NZ_JQKF01000008.1"/>
</dbReference>
<dbReference type="Gene3D" id="6.10.340.10">
    <property type="match status" value="1"/>
</dbReference>
<evidence type="ECO:0000256" key="10">
    <source>
        <dbReference type="ARBA" id="ARBA00023136"/>
    </source>
</evidence>
<evidence type="ECO:0000256" key="11">
    <source>
        <dbReference type="SAM" id="Phobius"/>
    </source>
</evidence>
<proteinExistence type="predicted"/>
<dbReference type="eggNOG" id="COG2205">
    <property type="taxonomic scope" value="Bacteria"/>
</dbReference>
<accession>A0A0D8FXP7</accession>
<dbReference type="Gene3D" id="1.10.287.130">
    <property type="match status" value="1"/>
</dbReference>
<evidence type="ECO:0000256" key="7">
    <source>
        <dbReference type="ARBA" id="ARBA00022777"/>
    </source>
</evidence>
<sequence length="458" mass="49867">MSLRVRLALVLALFAALTGAVVATVAYATTARQLMSSVDASLRSSAVALRAPTQPLRPIATTTPTKQHPRRFARPFRPGGLFQLAIAQTISASGTLTQLVGTTALPVEKRDREIANGLATRWLRTQRFDGSSYRILTIRDRGYGAIEIGRNINDVMRSLAVLRRRFILLVLAAAIAAAAIGYAAAMVLGRPILRLARAVAKAGANNVLDVLPDDQRGDEIGVLARSFRKTFEALRRSQAQQRQLIQDASHELRTPLTSLRTNIDLLQRYEALAEPDRSHILADLQTEARELTDLLDELVVLAIEGQTDEVESSFDLRVVAQDLVTRFKGRASQTLEISVSSEPTMVVAPQRSVERAINNLLDNAVKFAPSGSIIAITVTGKSFEVTNEAEFIEDSDLEHLFERFYRTASARSFRGSGLGLAIVKDTITAIGGVTYAHNSPTASGNSITIGFRLPETNL</sequence>
<keyword evidence="9" id="KW-0902">Two-component regulatory system</keyword>
<dbReference type="AlphaFoldDB" id="A0A0D8FXP7"/>
<feature type="chain" id="PRO_5038522550" description="histidine kinase" evidence="12">
    <location>
        <begin position="24"/>
        <end position="458"/>
    </location>
</feature>
<dbReference type="CDD" id="cd00075">
    <property type="entry name" value="HATPase"/>
    <property type="match status" value="1"/>
</dbReference>
<dbReference type="EMBL" id="JXUW01000008">
    <property type="protein sequence ID" value="KJE77047.1"/>
    <property type="molecule type" value="Genomic_DNA"/>
</dbReference>
<evidence type="ECO:0000256" key="12">
    <source>
        <dbReference type="SAM" id="SignalP"/>
    </source>
</evidence>
<comment type="subcellular location">
    <subcellularLocation>
        <location evidence="2">Cell membrane</location>
    </subcellularLocation>
</comment>
<dbReference type="Pfam" id="PF00512">
    <property type="entry name" value="HisKA"/>
    <property type="match status" value="1"/>
</dbReference>
<dbReference type="PATRIC" id="fig|1121877.4.peg.1288"/>
<dbReference type="InterPro" id="IPR003660">
    <property type="entry name" value="HAMP_dom"/>
</dbReference>
<dbReference type="Pfam" id="PF00672">
    <property type="entry name" value="HAMP"/>
    <property type="match status" value="1"/>
</dbReference>
<name>A0A0D8FXP7_9ACTN</name>
<keyword evidence="15" id="KW-0378">Hydrolase</keyword>
<dbReference type="SMART" id="SM00387">
    <property type="entry name" value="HATPase_c"/>
    <property type="match status" value="1"/>
</dbReference>
<dbReference type="InterPro" id="IPR004358">
    <property type="entry name" value="Sig_transdc_His_kin-like_C"/>
</dbReference>
<dbReference type="InterPro" id="IPR005467">
    <property type="entry name" value="His_kinase_dom"/>
</dbReference>
<evidence type="ECO:0000259" key="13">
    <source>
        <dbReference type="PROSITE" id="PS50109"/>
    </source>
</evidence>
<dbReference type="EC" id="2.7.13.3" evidence="3"/>
<dbReference type="SMART" id="SM00304">
    <property type="entry name" value="HAMP"/>
    <property type="match status" value="1"/>
</dbReference>
<evidence type="ECO:0000256" key="3">
    <source>
        <dbReference type="ARBA" id="ARBA00012438"/>
    </source>
</evidence>
<dbReference type="InterPro" id="IPR003661">
    <property type="entry name" value="HisK_dim/P_dom"/>
</dbReference>
<dbReference type="CDD" id="cd00082">
    <property type="entry name" value="HisKA"/>
    <property type="match status" value="1"/>
</dbReference>
<dbReference type="GO" id="GO:0016787">
    <property type="term" value="F:hydrolase activity"/>
    <property type="evidence" value="ECO:0007669"/>
    <property type="project" value="UniProtKB-KW"/>
</dbReference>
<keyword evidence="6 11" id="KW-0812">Transmembrane</keyword>
<dbReference type="InterPro" id="IPR003594">
    <property type="entry name" value="HATPase_dom"/>
</dbReference>
<dbReference type="PRINTS" id="PR00344">
    <property type="entry name" value="BCTRLSENSOR"/>
</dbReference>
<dbReference type="OrthoDB" id="9786919at2"/>
<dbReference type="InterPro" id="IPR036890">
    <property type="entry name" value="HATPase_C_sf"/>
</dbReference>
<dbReference type="SUPFAM" id="SSF47384">
    <property type="entry name" value="Homodimeric domain of signal transducing histidine kinase"/>
    <property type="match status" value="1"/>
</dbReference>
<dbReference type="STRING" id="1121877.FEAC_11730"/>
<evidence type="ECO:0000256" key="4">
    <source>
        <dbReference type="ARBA" id="ARBA00022553"/>
    </source>
</evidence>
<dbReference type="SUPFAM" id="SSF158472">
    <property type="entry name" value="HAMP domain-like"/>
    <property type="match status" value="1"/>
</dbReference>
<evidence type="ECO:0000313" key="16">
    <source>
        <dbReference type="Proteomes" id="UP000032336"/>
    </source>
</evidence>
<dbReference type="PANTHER" id="PTHR45436:SF5">
    <property type="entry name" value="SENSOR HISTIDINE KINASE TRCS"/>
    <property type="match status" value="1"/>
</dbReference>
<keyword evidence="8 11" id="KW-1133">Transmembrane helix</keyword>
<dbReference type="GO" id="GO:0000155">
    <property type="term" value="F:phosphorelay sensor kinase activity"/>
    <property type="evidence" value="ECO:0007669"/>
    <property type="project" value="InterPro"/>
</dbReference>
<keyword evidence="4" id="KW-0597">Phosphoprotein</keyword>
<evidence type="ECO:0000259" key="14">
    <source>
        <dbReference type="PROSITE" id="PS50885"/>
    </source>
</evidence>
<evidence type="ECO:0000256" key="1">
    <source>
        <dbReference type="ARBA" id="ARBA00000085"/>
    </source>
</evidence>